<reference evidence="1 2" key="1">
    <citation type="submission" date="2017-10" db="EMBL/GenBank/DDBJ databases">
        <title>Paenichitinophaga pekingensis gen. nov., sp. nov., isolated from activated sludge.</title>
        <authorList>
            <person name="Jin D."/>
            <person name="Kong X."/>
            <person name="Deng Y."/>
            <person name="Bai Z."/>
        </authorList>
    </citation>
    <scope>NUCLEOTIDE SEQUENCE [LARGE SCALE GENOMIC DNA]</scope>
    <source>
        <strain evidence="1 2">13</strain>
    </source>
</reference>
<dbReference type="KEGG" id="cbae:COR50_19665"/>
<organism evidence="1 2">
    <name type="scientific">Chitinophaga caeni</name>
    <dbReference type="NCBI Taxonomy" id="2029983"/>
    <lineage>
        <taxon>Bacteria</taxon>
        <taxon>Pseudomonadati</taxon>
        <taxon>Bacteroidota</taxon>
        <taxon>Chitinophagia</taxon>
        <taxon>Chitinophagales</taxon>
        <taxon>Chitinophagaceae</taxon>
        <taxon>Chitinophaga</taxon>
    </lineage>
</organism>
<dbReference type="AlphaFoldDB" id="A0A291QZE3"/>
<gene>
    <name evidence="1" type="ORF">COR50_19665</name>
</gene>
<proteinExistence type="predicted"/>
<evidence type="ECO:0000313" key="1">
    <source>
        <dbReference type="EMBL" id="ATL49213.1"/>
    </source>
</evidence>
<evidence type="ECO:0000313" key="2">
    <source>
        <dbReference type="Proteomes" id="UP000220133"/>
    </source>
</evidence>
<sequence length="139" mass="15503">MQFNGSFSRKFGYSSIASSAGGMRNITQYVYDHRWQKPGDVALISKLTTLSNPNNGNFGISTGAYKMINIFEINTLRMGYQLPANFVKKIKMTTVGFNFSVTNLLKITGEKDRDPEIPYTSLAGLPTARDFMFGINCSF</sequence>
<keyword evidence="2" id="KW-1185">Reference proteome</keyword>
<evidence type="ECO:0008006" key="3">
    <source>
        <dbReference type="Google" id="ProtNLM"/>
    </source>
</evidence>
<protein>
    <recommendedName>
        <fullName evidence="3">TonB-dependent receptor-like beta-barrel domain-containing protein</fullName>
    </recommendedName>
</protein>
<name>A0A291QZE3_9BACT</name>
<dbReference type="EMBL" id="CP023777">
    <property type="protein sequence ID" value="ATL49213.1"/>
    <property type="molecule type" value="Genomic_DNA"/>
</dbReference>
<accession>A0A291QZE3</accession>
<dbReference type="Proteomes" id="UP000220133">
    <property type="component" value="Chromosome"/>
</dbReference>